<gene>
    <name evidence="2" type="ORF">G7058_09885</name>
</gene>
<name>A0A6G7WJA7_9LACT</name>
<protein>
    <submittedName>
        <fullName evidence="2">Alpha/beta fold hydrolase</fullName>
    </submittedName>
</protein>
<organism evidence="2 3">
    <name type="scientific">Jeotgalibaca porci</name>
    <dbReference type="NCBI Taxonomy" id="1868793"/>
    <lineage>
        <taxon>Bacteria</taxon>
        <taxon>Bacillati</taxon>
        <taxon>Bacillota</taxon>
        <taxon>Bacilli</taxon>
        <taxon>Lactobacillales</taxon>
        <taxon>Carnobacteriaceae</taxon>
        <taxon>Jeotgalibaca</taxon>
    </lineage>
</organism>
<dbReference type="EMBL" id="CP049889">
    <property type="protein sequence ID" value="QIK52326.1"/>
    <property type="molecule type" value="Genomic_DNA"/>
</dbReference>
<dbReference type="SUPFAM" id="SSF53474">
    <property type="entry name" value="alpha/beta-Hydrolases"/>
    <property type="match status" value="1"/>
</dbReference>
<dbReference type="GO" id="GO:0017171">
    <property type="term" value="F:serine hydrolase activity"/>
    <property type="evidence" value="ECO:0007669"/>
    <property type="project" value="TreeGrafter"/>
</dbReference>
<dbReference type="PANTHER" id="PTHR46331:SF2">
    <property type="entry name" value="VALACYCLOVIR HYDROLASE"/>
    <property type="match status" value="1"/>
</dbReference>
<evidence type="ECO:0000313" key="2">
    <source>
        <dbReference type="EMBL" id="QIK52326.1"/>
    </source>
</evidence>
<sequence>MKENILETQTGNIYYKTGGAGEPLFFIHGNGEDTSIFKGQLADFCRDYTIIAMDTRGHGQSDLGVDVLTFEQIAQDVIAIMDTLVIEQVTIVGYSDGGNIGMYLASHYPERIKGLVMMGANYEVDALEEELLTKVKSYQKRLEGREQTPENVRKLNVLNLMLHELALTEEDLKRIKVPTLVMAGEFDIVAHSHTEAIAETIADSELFICPEGGHDFFVHQPALFLETVTLFLDKLKSDEK</sequence>
<keyword evidence="2" id="KW-0378">Hydrolase</keyword>
<dbReference type="AlphaFoldDB" id="A0A6G7WJA7"/>
<accession>A0A6G7WJA7</accession>
<keyword evidence="3" id="KW-1185">Reference proteome</keyword>
<feature type="domain" description="AB hydrolase-1" evidence="1">
    <location>
        <begin position="23"/>
        <end position="163"/>
    </location>
</feature>
<evidence type="ECO:0000259" key="1">
    <source>
        <dbReference type="Pfam" id="PF00561"/>
    </source>
</evidence>
<dbReference type="InterPro" id="IPR029058">
    <property type="entry name" value="AB_hydrolase_fold"/>
</dbReference>
<proteinExistence type="predicted"/>
<dbReference type="Pfam" id="PF00561">
    <property type="entry name" value="Abhydrolase_1"/>
    <property type="match status" value="1"/>
</dbReference>
<dbReference type="KEGG" id="jpo:G7058_09885"/>
<dbReference type="RefSeq" id="WP_166063387.1">
    <property type="nucleotide sequence ID" value="NZ_CP049889.1"/>
</dbReference>
<dbReference type="Gene3D" id="3.40.50.1820">
    <property type="entry name" value="alpha/beta hydrolase"/>
    <property type="match status" value="1"/>
</dbReference>
<dbReference type="Proteomes" id="UP000501830">
    <property type="component" value="Chromosome"/>
</dbReference>
<dbReference type="InterPro" id="IPR000073">
    <property type="entry name" value="AB_hydrolase_1"/>
</dbReference>
<evidence type="ECO:0000313" key="3">
    <source>
        <dbReference type="Proteomes" id="UP000501830"/>
    </source>
</evidence>
<dbReference type="PRINTS" id="PR00111">
    <property type="entry name" value="ABHYDROLASE"/>
</dbReference>
<dbReference type="GeneID" id="94553595"/>
<dbReference type="PANTHER" id="PTHR46331">
    <property type="entry name" value="VALACYCLOVIR HYDROLASE"/>
    <property type="match status" value="1"/>
</dbReference>
<reference evidence="2 3" key="1">
    <citation type="journal article" date="2017" name="Int. J. Syst. Evol. Microbiol.">
        <title>Jeotgalibaca porci sp. nov. and Jeotgalibaca arthritidis sp. nov., isolated from pigs, and emended description of the genus Jeotgalibaca.</title>
        <authorList>
            <person name="Zamora L."/>
            <person name="Perez-Sancho M."/>
            <person name="Dominguez L."/>
            <person name="Fernandez-Garayzabal J.F."/>
            <person name="Vela A.I."/>
        </authorList>
    </citation>
    <scope>NUCLEOTIDE SEQUENCE [LARGE SCALE GENOMIC DNA]</scope>
    <source>
        <strain evidence="2 3">CCUG 69148</strain>
    </source>
</reference>